<reference evidence="1" key="1">
    <citation type="journal article" date="2014" name="Int. J. Syst. Evol. Microbiol.">
        <title>Complete genome sequence of Corynebacterium casei LMG S-19264T (=DSM 44701T), isolated from a smear-ripened cheese.</title>
        <authorList>
            <consortium name="US DOE Joint Genome Institute (JGI-PGF)"/>
            <person name="Walter F."/>
            <person name="Albersmeier A."/>
            <person name="Kalinowski J."/>
            <person name="Ruckert C."/>
        </authorList>
    </citation>
    <scope>NUCLEOTIDE SEQUENCE</scope>
    <source>
        <strain evidence="1">CGMCC 1.12754</strain>
    </source>
</reference>
<evidence type="ECO:0000313" key="2">
    <source>
        <dbReference type="Proteomes" id="UP000622860"/>
    </source>
</evidence>
<evidence type="ECO:0000313" key="1">
    <source>
        <dbReference type="EMBL" id="GGG60968.1"/>
    </source>
</evidence>
<comment type="caution">
    <text evidence="1">The sequence shown here is derived from an EMBL/GenBank/DDBJ whole genome shotgun (WGS) entry which is preliminary data.</text>
</comment>
<gene>
    <name evidence="1" type="ORF">GCM10011398_00250</name>
</gene>
<dbReference type="AlphaFoldDB" id="A0A917LW31"/>
<reference evidence="1" key="2">
    <citation type="submission" date="2020-09" db="EMBL/GenBank/DDBJ databases">
        <authorList>
            <person name="Sun Q."/>
            <person name="Zhou Y."/>
        </authorList>
    </citation>
    <scope>NUCLEOTIDE SEQUENCE</scope>
    <source>
        <strain evidence="1">CGMCC 1.12754</strain>
    </source>
</reference>
<dbReference type="Proteomes" id="UP000622860">
    <property type="component" value="Unassembled WGS sequence"/>
</dbReference>
<protein>
    <submittedName>
        <fullName evidence="1">Uncharacterized protein</fullName>
    </submittedName>
</protein>
<proteinExistence type="predicted"/>
<organism evidence="1 2">
    <name type="scientific">Virgibacillus oceani</name>
    <dbReference type="NCBI Taxonomy" id="1479511"/>
    <lineage>
        <taxon>Bacteria</taxon>
        <taxon>Bacillati</taxon>
        <taxon>Bacillota</taxon>
        <taxon>Bacilli</taxon>
        <taxon>Bacillales</taxon>
        <taxon>Bacillaceae</taxon>
        <taxon>Virgibacillus</taxon>
    </lineage>
</organism>
<keyword evidence="2" id="KW-1185">Reference proteome</keyword>
<sequence>MTQQSPRDQLNMRFINRVIDMEEYLKTKEVIAQPLLFSPVYNRLGLL</sequence>
<accession>A0A917LW31</accession>
<name>A0A917LW31_9BACI</name>
<dbReference type="EMBL" id="BMFR01000001">
    <property type="protein sequence ID" value="GGG60968.1"/>
    <property type="molecule type" value="Genomic_DNA"/>
</dbReference>